<evidence type="ECO:0000313" key="2">
    <source>
        <dbReference type="Proteomes" id="UP001500102"/>
    </source>
</evidence>
<name>A0ABP5KTB2_9MICC</name>
<gene>
    <name evidence="1" type="ORF">GCM10009825_22750</name>
</gene>
<sequence length="91" mass="9909">MSRRELSGGEDQIAEESADSFVGWRPVKIVRKTLQGMFSEPWIRFAAIGGAVIEALDVRHPGNPPTLHVLWQLSTGPKTVTELAEASGAPR</sequence>
<evidence type="ECO:0000313" key="1">
    <source>
        <dbReference type="EMBL" id="GAA2137017.1"/>
    </source>
</evidence>
<organism evidence="1 2">
    <name type="scientific">Arthrobacter humicola</name>
    <dbReference type="NCBI Taxonomy" id="409291"/>
    <lineage>
        <taxon>Bacteria</taxon>
        <taxon>Bacillati</taxon>
        <taxon>Actinomycetota</taxon>
        <taxon>Actinomycetes</taxon>
        <taxon>Micrococcales</taxon>
        <taxon>Micrococcaceae</taxon>
        <taxon>Arthrobacter</taxon>
    </lineage>
</organism>
<dbReference type="EMBL" id="BAAAQB010000030">
    <property type="protein sequence ID" value="GAA2137017.1"/>
    <property type="molecule type" value="Genomic_DNA"/>
</dbReference>
<evidence type="ECO:0008006" key="3">
    <source>
        <dbReference type="Google" id="ProtNLM"/>
    </source>
</evidence>
<keyword evidence="2" id="KW-1185">Reference proteome</keyword>
<reference evidence="2" key="1">
    <citation type="journal article" date="2019" name="Int. J. Syst. Evol. Microbiol.">
        <title>The Global Catalogue of Microorganisms (GCM) 10K type strain sequencing project: providing services to taxonomists for standard genome sequencing and annotation.</title>
        <authorList>
            <consortium name="The Broad Institute Genomics Platform"/>
            <consortium name="The Broad Institute Genome Sequencing Center for Infectious Disease"/>
            <person name="Wu L."/>
            <person name="Ma J."/>
        </authorList>
    </citation>
    <scope>NUCLEOTIDE SEQUENCE [LARGE SCALE GENOMIC DNA]</scope>
    <source>
        <strain evidence="2">JCM 15921</strain>
    </source>
</reference>
<comment type="caution">
    <text evidence="1">The sequence shown here is derived from an EMBL/GenBank/DDBJ whole genome shotgun (WGS) entry which is preliminary data.</text>
</comment>
<protein>
    <recommendedName>
        <fullName evidence="3">MarR family transcriptional regulator</fullName>
    </recommendedName>
</protein>
<accession>A0ABP5KTB2</accession>
<proteinExistence type="predicted"/>
<dbReference type="Proteomes" id="UP001500102">
    <property type="component" value="Unassembled WGS sequence"/>
</dbReference>